<reference evidence="2 4" key="2">
    <citation type="submission" date="2019-05" db="EMBL/GenBank/DDBJ databases">
        <title>Genome sequence of Moorella thermoacetica ATCC 33924.</title>
        <authorList>
            <person name="Poehlein A."/>
            <person name="Bengelsdorf F.R."/>
            <person name="Duerre P."/>
            <person name="Daniel R."/>
        </authorList>
    </citation>
    <scope>NUCLEOTIDE SEQUENCE [LARGE SCALE GENOMIC DNA]</scope>
    <source>
        <strain evidence="2 4">ATCC 33924</strain>
    </source>
</reference>
<dbReference type="EMBL" id="VCDX01000006">
    <property type="protein sequence ID" value="TYL12689.1"/>
    <property type="molecule type" value="Genomic_DNA"/>
</dbReference>
<evidence type="ECO:0000313" key="1">
    <source>
        <dbReference type="EMBL" id="AOQ24588.1"/>
    </source>
</evidence>
<organism evidence="1 3">
    <name type="scientific">Neomoorella thermoacetica</name>
    <name type="common">Clostridium thermoaceticum</name>
    <dbReference type="NCBI Taxonomy" id="1525"/>
    <lineage>
        <taxon>Bacteria</taxon>
        <taxon>Bacillati</taxon>
        <taxon>Bacillota</taxon>
        <taxon>Clostridia</taxon>
        <taxon>Neomoorellales</taxon>
        <taxon>Neomoorellaceae</taxon>
        <taxon>Neomoorella</taxon>
    </lineage>
</organism>
<sequence length="69" mass="8061">MSKKCYLLPVSWVMADYVEVEANSLEQAVARAFDVWDKPEATKKREYVDFSFEVHPEDACVIFLSRDEK</sequence>
<protein>
    <submittedName>
        <fullName evidence="1">Uncharacterized protein</fullName>
    </submittedName>
</protein>
<evidence type="ECO:0000313" key="3">
    <source>
        <dbReference type="Proteomes" id="UP000094598"/>
    </source>
</evidence>
<dbReference type="RefSeq" id="WP_069590301.1">
    <property type="nucleotide sequence ID" value="NZ_CP017019.1"/>
</dbReference>
<proteinExistence type="predicted"/>
<dbReference type="Proteomes" id="UP000322283">
    <property type="component" value="Unassembled WGS sequence"/>
</dbReference>
<dbReference type="EMBL" id="CP017019">
    <property type="protein sequence ID" value="AOQ24588.1"/>
    <property type="molecule type" value="Genomic_DNA"/>
</dbReference>
<keyword evidence="4" id="KW-1185">Reference proteome</keyword>
<name>A0AAC9HIX9_NEOTH</name>
<dbReference type="Proteomes" id="UP000094598">
    <property type="component" value="Chromosome"/>
</dbReference>
<reference evidence="1 3" key="1">
    <citation type="submission" date="2016-08" db="EMBL/GenBank/DDBJ databases">
        <title>Moorella thermoacetica DSM 103132.</title>
        <authorList>
            <person name="Jendresen C.B."/>
            <person name="Redl S.M."/>
            <person name="Jensen T.O."/>
            <person name="Nielsen A.T."/>
        </authorList>
    </citation>
    <scope>NUCLEOTIDE SEQUENCE [LARGE SCALE GENOMIC DNA]</scope>
    <source>
        <strain evidence="1 3">DSM 103132</strain>
    </source>
</reference>
<gene>
    <name evidence="1" type="ORF">Maut_02158</name>
    <name evidence="2" type="ORF">MTAT_19310</name>
</gene>
<dbReference type="AlphaFoldDB" id="A0AAC9HIX9"/>
<evidence type="ECO:0000313" key="2">
    <source>
        <dbReference type="EMBL" id="TYL12689.1"/>
    </source>
</evidence>
<accession>A0AAC9HIX9</accession>
<evidence type="ECO:0000313" key="4">
    <source>
        <dbReference type="Proteomes" id="UP000322283"/>
    </source>
</evidence>